<dbReference type="AlphaFoldDB" id="A0A821UA46"/>
<name>A0A821UA46_9NEOP</name>
<organism evidence="2 3">
    <name type="scientific">Pieris macdunnoughi</name>
    <dbReference type="NCBI Taxonomy" id="345717"/>
    <lineage>
        <taxon>Eukaryota</taxon>
        <taxon>Metazoa</taxon>
        <taxon>Ecdysozoa</taxon>
        <taxon>Arthropoda</taxon>
        <taxon>Hexapoda</taxon>
        <taxon>Insecta</taxon>
        <taxon>Pterygota</taxon>
        <taxon>Neoptera</taxon>
        <taxon>Endopterygota</taxon>
        <taxon>Lepidoptera</taxon>
        <taxon>Glossata</taxon>
        <taxon>Ditrysia</taxon>
        <taxon>Papilionoidea</taxon>
        <taxon>Pieridae</taxon>
        <taxon>Pierinae</taxon>
        <taxon>Pieris</taxon>
    </lineage>
</organism>
<protein>
    <submittedName>
        <fullName evidence="2">Uncharacterized protein</fullName>
    </submittedName>
</protein>
<dbReference type="Proteomes" id="UP000663880">
    <property type="component" value="Unassembled WGS sequence"/>
</dbReference>
<evidence type="ECO:0000313" key="3">
    <source>
        <dbReference type="Proteomes" id="UP000663880"/>
    </source>
</evidence>
<evidence type="ECO:0000313" key="2">
    <source>
        <dbReference type="EMBL" id="CAF4886424.1"/>
    </source>
</evidence>
<keyword evidence="3" id="KW-1185">Reference proteome</keyword>
<accession>A0A821UA46</accession>
<feature type="chain" id="PRO_5032907163" evidence="1">
    <location>
        <begin position="22"/>
        <end position="90"/>
    </location>
</feature>
<proteinExistence type="predicted"/>
<sequence>MITIMLLAIVVSCTSITGTSGGCTCPCPCYGTNTMSSGRAHSLEQPKTVRDYEDPLALLKRFAFTHRIKDQKKGDEDEFINTGNEVGFGM</sequence>
<evidence type="ECO:0000256" key="1">
    <source>
        <dbReference type="SAM" id="SignalP"/>
    </source>
</evidence>
<comment type="caution">
    <text evidence="2">The sequence shown here is derived from an EMBL/GenBank/DDBJ whole genome shotgun (WGS) entry which is preliminary data.</text>
</comment>
<reference evidence="2" key="1">
    <citation type="submission" date="2021-02" db="EMBL/GenBank/DDBJ databases">
        <authorList>
            <person name="Steward A R."/>
        </authorList>
    </citation>
    <scope>NUCLEOTIDE SEQUENCE</scope>
</reference>
<gene>
    <name evidence="2" type="ORF">PMACD_LOCUS10073</name>
</gene>
<dbReference type="EMBL" id="CAJOBZ010000029">
    <property type="protein sequence ID" value="CAF4886424.1"/>
    <property type="molecule type" value="Genomic_DNA"/>
</dbReference>
<keyword evidence="1" id="KW-0732">Signal</keyword>
<feature type="signal peptide" evidence="1">
    <location>
        <begin position="1"/>
        <end position="21"/>
    </location>
</feature>